<dbReference type="CDD" id="cd04301">
    <property type="entry name" value="NAT_SF"/>
    <property type="match status" value="1"/>
</dbReference>
<feature type="region of interest" description="Disordered" evidence="1">
    <location>
        <begin position="184"/>
        <end position="217"/>
    </location>
</feature>
<gene>
    <name evidence="3" type="ORF">PQQ68_16655</name>
</gene>
<proteinExistence type="predicted"/>
<evidence type="ECO:0000259" key="2">
    <source>
        <dbReference type="PROSITE" id="PS51186"/>
    </source>
</evidence>
<name>A0ABW9D764_9BURK</name>
<dbReference type="RefSeq" id="WP_408213610.1">
    <property type="nucleotide sequence ID" value="NZ_JAQQBZ010000010.1"/>
</dbReference>
<dbReference type="EMBL" id="JAQQBZ010000010">
    <property type="protein sequence ID" value="MFM0594654.1"/>
    <property type="molecule type" value="Genomic_DNA"/>
</dbReference>
<dbReference type="PROSITE" id="PS51186">
    <property type="entry name" value="GNAT"/>
    <property type="match status" value="1"/>
</dbReference>
<dbReference type="Gene3D" id="3.40.630.30">
    <property type="match status" value="1"/>
</dbReference>
<feature type="domain" description="N-acetyltransferase" evidence="2">
    <location>
        <begin position="15"/>
        <end position="179"/>
    </location>
</feature>
<accession>A0ABW9D764</accession>
<dbReference type="InterPro" id="IPR016181">
    <property type="entry name" value="Acyl_CoA_acyltransferase"/>
</dbReference>
<evidence type="ECO:0000313" key="4">
    <source>
        <dbReference type="Proteomes" id="UP001629367"/>
    </source>
</evidence>
<sequence>MFGEAIAGEALDSDIEFAPYTPSEFRIKWTTLDWEADEAFKLRRAVFCIEQGIFVGDDRDEIDLHAQQLVAVSCVAGMPEQVVGTVRIHRDHDNVWFGSRLAVHAAFRRHGKIGATLIRLAVSSAHALGCETFLAHVQSQNVPLFRAMHWDVLAEETLLGRPHHLMQAQLDWYAPCVTPNGGFVTRTPASSPRREAGSEANAESSAASASASARSAA</sequence>
<dbReference type="SUPFAM" id="SSF55729">
    <property type="entry name" value="Acyl-CoA N-acyltransferases (Nat)"/>
    <property type="match status" value="1"/>
</dbReference>
<protein>
    <submittedName>
        <fullName evidence="3">GNAT family N-acetyltransferase</fullName>
    </submittedName>
</protein>
<dbReference type="InterPro" id="IPR000182">
    <property type="entry name" value="GNAT_dom"/>
</dbReference>
<feature type="compositionally biased region" description="Low complexity" evidence="1">
    <location>
        <begin position="198"/>
        <end position="217"/>
    </location>
</feature>
<reference evidence="3 4" key="1">
    <citation type="journal article" date="2024" name="Chem. Sci.">
        <title>Discovery of megapolipeptins by genome mining of a Burkholderiales bacteria collection.</title>
        <authorList>
            <person name="Paulo B.S."/>
            <person name="Recchia M.J.J."/>
            <person name="Lee S."/>
            <person name="Fergusson C.H."/>
            <person name="Romanowski S.B."/>
            <person name="Hernandez A."/>
            <person name="Krull N."/>
            <person name="Liu D.Y."/>
            <person name="Cavanagh H."/>
            <person name="Bos A."/>
            <person name="Gray C.A."/>
            <person name="Murphy B.T."/>
            <person name="Linington R.G."/>
            <person name="Eustaquio A.S."/>
        </authorList>
    </citation>
    <scope>NUCLEOTIDE SEQUENCE [LARGE SCALE GENOMIC DNA]</scope>
    <source>
        <strain evidence="3 4">RL17-335-BIF-A</strain>
    </source>
</reference>
<dbReference type="Proteomes" id="UP001629367">
    <property type="component" value="Unassembled WGS sequence"/>
</dbReference>
<evidence type="ECO:0000313" key="3">
    <source>
        <dbReference type="EMBL" id="MFM0594654.1"/>
    </source>
</evidence>
<evidence type="ECO:0000256" key="1">
    <source>
        <dbReference type="SAM" id="MobiDB-lite"/>
    </source>
</evidence>
<keyword evidence="4" id="KW-1185">Reference proteome</keyword>
<dbReference type="NCBIfam" id="TIGR04045">
    <property type="entry name" value="MSMEG_0567_GNAT"/>
    <property type="match status" value="1"/>
</dbReference>
<organism evidence="3 4">
    <name type="scientific">Paraburkholderia dilworthii</name>
    <dbReference type="NCBI Taxonomy" id="948106"/>
    <lineage>
        <taxon>Bacteria</taxon>
        <taxon>Pseudomonadati</taxon>
        <taxon>Pseudomonadota</taxon>
        <taxon>Betaproteobacteria</taxon>
        <taxon>Burkholderiales</taxon>
        <taxon>Burkholderiaceae</taxon>
        <taxon>Paraburkholderia</taxon>
    </lineage>
</organism>
<dbReference type="InterPro" id="IPR024035">
    <property type="entry name" value="MSMEG_0567_GNAT"/>
</dbReference>
<dbReference type="Pfam" id="PF00583">
    <property type="entry name" value="Acetyltransf_1"/>
    <property type="match status" value="1"/>
</dbReference>
<comment type="caution">
    <text evidence="3">The sequence shown here is derived from an EMBL/GenBank/DDBJ whole genome shotgun (WGS) entry which is preliminary data.</text>
</comment>